<evidence type="ECO:0000313" key="3">
    <source>
        <dbReference type="Proteomes" id="UP000265768"/>
    </source>
</evidence>
<dbReference type="SUPFAM" id="SSF53597">
    <property type="entry name" value="Dihydrofolate reductase-like"/>
    <property type="match status" value="1"/>
</dbReference>
<keyword evidence="3" id="KW-1185">Reference proteome</keyword>
<dbReference type="OrthoDB" id="3471694at2"/>
<gene>
    <name evidence="2" type="ORF">D5H75_30690</name>
</gene>
<comment type="caution">
    <text evidence="2">The sequence shown here is derived from an EMBL/GenBank/DDBJ whole genome shotgun (WGS) entry which is preliminary data.</text>
</comment>
<name>A0A3A4A8A9_9ACTN</name>
<dbReference type="GO" id="GO:0008703">
    <property type="term" value="F:5-amino-6-(5-phosphoribosylamino)uracil reductase activity"/>
    <property type="evidence" value="ECO:0007669"/>
    <property type="project" value="InterPro"/>
</dbReference>
<proteinExistence type="predicted"/>
<dbReference type="Pfam" id="PF01872">
    <property type="entry name" value="RibD_C"/>
    <property type="match status" value="1"/>
</dbReference>
<feature type="domain" description="Bacterial bifunctional deaminase-reductase C-terminal" evidence="1">
    <location>
        <begin position="2"/>
        <end position="172"/>
    </location>
</feature>
<evidence type="ECO:0000259" key="1">
    <source>
        <dbReference type="Pfam" id="PF01872"/>
    </source>
</evidence>
<dbReference type="Proteomes" id="UP000265768">
    <property type="component" value="Unassembled WGS sequence"/>
</dbReference>
<protein>
    <submittedName>
        <fullName evidence="2">Dihydrofolate reductase</fullName>
    </submittedName>
</protein>
<dbReference type="RefSeq" id="WP_119930064.1">
    <property type="nucleotide sequence ID" value="NZ_QZEY01000016.1"/>
</dbReference>
<dbReference type="InterPro" id="IPR002734">
    <property type="entry name" value="RibDG_C"/>
</dbReference>
<organism evidence="2 3">
    <name type="scientific">Bailinhaonella thermotolerans</name>
    <dbReference type="NCBI Taxonomy" id="1070861"/>
    <lineage>
        <taxon>Bacteria</taxon>
        <taxon>Bacillati</taxon>
        <taxon>Actinomycetota</taxon>
        <taxon>Actinomycetes</taxon>
        <taxon>Streptosporangiales</taxon>
        <taxon>Streptosporangiaceae</taxon>
        <taxon>Bailinhaonella</taxon>
    </lineage>
</organism>
<dbReference type="EMBL" id="QZEY01000016">
    <property type="protein sequence ID" value="RJL24209.1"/>
    <property type="molecule type" value="Genomic_DNA"/>
</dbReference>
<sequence>MRKIITSTYITLDGEIESPHIWSTPYFNEEAGQFAQEQLFASDALLMGRRTYDGFSSTWPSMSDPGGFADRMNTMPKYVVSTTLEKADWTNTTIISDNVVERVRELKEQPGQDILMYGHGPVAATLMEHGLLDEVRLWMIPVFHGSGVTIFREGMKGEFDLADVKTLKSGTVILSYTAKR</sequence>
<accession>A0A3A4A8A9</accession>
<dbReference type="InterPro" id="IPR024072">
    <property type="entry name" value="DHFR-like_dom_sf"/>
</dbReference>
<dbReference type="GO" id="GO:0009231">
    <property type="term" value="P:riboflavin biosynthetic process"/>
    <property type="evidence" value="ECO:0007669"/>
    <property type="project" value="InterPro"/>
</dbReference>
<evidence type="ECO:0000313" key="2">
    <source>
        <dbReference type="EMBL" id="RJL24209.1"/>
    </source>
</evidence>
<dbReference type="Gene3D" id="3.40.430.10">
    <property type="entry name" value="Dihydrofolate Reductase, subunit A"/>
    <property type="match status" value="1"/>
</dbReference>
<dbReference type="PANTHER" id="PTHR38011">
    <property type="entry name" value="DIHYDROFOLATE REDUCTASE FAMILY PROTEIN (AFU_ORTHOLOGUE AFUA_8G06820)"/>
    <property type="match status" value="1"/>
</dbReference>
<dbReference type="AlphaFoldDB" id="A0A3A4A8A9"/>
<dbReference type="PANTHER" id="PTHR38011:SF11">
    <property type="entry name" value="2,5-DIAMINO-6-RIBOSYLAMINO-4(3H)-PYRIMIDINONE 5'-PHOSPHATE REDUCTASE"/>
    <property type="match status" value="1"/>
</dbReference>
<reference evidence="2 3" key="1">
    <citation type="submission" date="2018-09" db="EMBL/GenBank/DDBJ databases">
        <title>YIM 75507 draft genome.</title>
        <authorList>
            <person name="Tang S."/>
            <person name="Feng Y."/>
        </authorList>
    </citation>
    <scope>NUCLEOTIDE SEQUENCE [LARGE SCALE GENOMIC DNA]</scope>
    <source>
        <strain evidence="2 3">YIM 75507</strain>
    </source>
</reference>
<dbReference type="InterPro" id="IPR050765">
    <property type="entry name" value="Riboflavin_Biosynth_HTPR"/>
</dbReference>